<dbReference type="RefSeq" id="WP_121196622.1">
    <property type="nucleotide sequence ID" value="NZ_RBKU01000001.1"/>
</dbReference>
<gene>
    <name evidence="1" type="ORF">BDD43_0921</name>
</gene>
<dbReference type="Proteomes" id="UP000268007">
    <property type="component" value="Unassembled WGS sequence"/>
</dbReference>
<comment type="caution">
    <text evidence="1">The sequence shown here is derived from an EMBL/GenBank/DDBJ whole genome shotgun (WGS) entry which is preliminary data.</text>
</comment>
<keyword evidence="2" id="KW-1185">Reference proteome</keyword>
<name>A0A495IVK1_9SPHI</name>
<reference evidence="1 2" key="1">
    <citation type="submission" date="2018-10" db="EMBL/GenBank/DDBJ databases">
        <title>Genomic Encyclopedia of Archaeal and Bacterial Type Strains, Phase II (KMG-II): from individual species to whole genera.</title>
        <authorList>
            <person name="Goeker M."/>
        </authorList>
    </citation>
    <scope>NUCLEOTIDE SEQUENCE [LARGE SCALE GENOMIC DNA]</scope>
    <source>
        <strain evidence="1 2">DSM 18602</strain>
    </source>
</reference>
<accession>A0A495IVK1</accession>
<sequence>MSFFWRLAAVVLVALILSIYFLIPVSLSQSQVVIIKTSEIHAFQFLTNKTHWAKWWPGRRVADSIYNFNNGTYDIQKFTNSGATLNIKRNDYNVPSQIVFIAANKESVKITWNTVQVASPNPIARLQQYFVEKQLNRDIKNILTGLKTFLEDDRNVYGIDVKLAKVKDSVILATTQVFAKYPTTTQVYELVGKLQQQAKLKNIKVQGAPMLNVHQSGTTFETMVGMPVSSEFKASAGFLMNKMVLGNILEAEVKGGPNTVNAARIALENYRKDYGLISPAIPYQTLVTNRLSQPDTSKWITKLYYPIY</sequence>
<evidence type="ECO:0000313" key="1">
    <source>
        <dbReference type="EMBL" id="RKR80787.1"/>
    </source>
</evidence>
<dbReference type="InterPro" id="IPR011256">
    <property type="entry name" value="Reg_factor_effector_dom_sf"/>
</dbReference>
<proteinExistence type="predicted"/>
<protein>
    <recommendedName>
        <fullName evidence="3">Effector-binding domain-containing protein</fullName>
    </recommendedName>
</protein>
<evidence type="ECO:0008006" key="3">
    <source>
        <dbReference type="Google" id="ProtNLM"/>
    </source>
</evidence>
<dbReference type="EMBL" id="RBKU01000001">
    <property type="protein sequence ID" value="RKR80787.1"/>
    <property type="molecule type" value="Genomic_DNA"/>
</dbReference>
<organism evidence="1 2">
    <name type="scientific">Mucilaginibacter gracilis</name>
    <dbReference type="NCBI Taxonomy" id="423350"/>
    <lineage>
        <taxon>Bacteria</taxon>
        <taxon>Pseudomonadati</taxon>
        <taxon>Bacteroidota</taxon>
        <taxon>Sphingobacteriia</taxon>
        <taxon>Sphingobacteriales</taxon>
        <taxon>Sphingobacteriaceae</taxon>
        <taxon>Mucilaginibacter</taxon>
    </lineage>
</organism>
<dbReference type="OrthoDB" id="9807923at2"/>
<evidence type="ECO:0000313" key="2">
    <source>
        <dbReference type="Proteomes" id="UP000268007"/>
    </source>
</evidence>
<dbReference type="AlphaFoldDB" id="A0A495IVK1"/>
<dbReference type="Gene3D" id="3.20.80.10">
    <property type="entry name" value="Regulatory factor, effector binding domain"/>
    <property type="match status" value="1"/>
</dbReference>